<evidence type="ECO:0000313" key="2">
    <source>
        <dbReference type="Proteomes" id="UP001139089"/>
    </source>
</evidence>
<sequence length="60" mass="6337">MTTARSVRVMSFLRSPGFPPRVIGDQPIIDVVILGGGLAGIVASGMLKRSGAMHEGEPRF</sequence>
<organism evidence="1 2">
    <name type="scientific">Rhizobium quercicola</name>
    <dbReference type="NCBI Taxonomy" id="2901226"/>
    <lineage>
        <taxon>Bacteria</taxon>
        <taxon>Pseudomonadati</taxon>
        <taxon>Pseudomonadota</taxon>
        <taxon>Alphaproteobacteria</taxon>
        <taxon>Hyphomicrobiales</taxon>
        <taxon>Rhizobiaceae</taxon>
        <taxon>Rhizobium/Agrobacterium group</taxon>
        <taxon>Rhizobium</taxon>
    </lineage>
</organism>
<name>A0A9X1NV31_9HYPH</name>
<reference evidence="1" key="1">
    <citation type="submission" date="2021-12" db="EMBL/GenBank/DDBJ databases">
        <authorList>
            <person name="Li Y."/>
        </authorList>
    </citation>
    <scope>NUCLEOTIDE SEQUENCE</scope>
    <source>
        <strain evidence="1">DKSPLA3</strain>
    </source>
</reference>
<comment type="caution">
    <text evidence="1">The sequence shown here is derived from an EMBL/GenBank/DDBJ whole genome shotgun (WGS) entry which is preliminary data.</text>
</comment>
<dbReference type="AlphaFoldDB" id="A0A9X1NV31"/>
<evidence type="ECO:0000313" key="1">
    <source>
        <dbReference type="EMBL" id="MCD7110476.1"/>
    </source>
</evidence>
<proteinExistence type="predicted"/>
<keyword evidence="2" id="KW-1185">Reference proteome</keyword>
<dbReference type="Proteomes" id="UP001139089">
    <property type="component" value="Unassembled WGS sequence"/>
</dbReference>
<dbReference type="EMBL" id="JAJOZR010000009">
    <property type="protein sequence ID" value="MCD7110476.1"/>
    <property type="molecule type" value="Genomic_DNA"/>
</dbReference>
<protein>
    <submittedName>
        <fullName evidence="1">Uncharacterized protein</fullName>
    </submittedName>
</protein>
<accession>A0A9X1NV31</accession>
<gene>
    <name evidence="1" type="ORF">LRX75_15680</name>
</gene>